<dbReference type="GO" id="GO:0005615">
    <property type="term" value="C:extracellular space"/>
    <property type="evidence" value="ECO:0007669"/>
    <property type="project" value="TreeGrafter"/>
</dbReference>
<evidence type="ECO:0000256" key="3">
    <source>
        <dbReference type="ARBA" id="ARBA00022525"/>
    </source>
</evidence>
<dbReference type="InterPro" id="IPR008993">
    <property type="entry name" value="TIMP-like_OB-fold"/>
</dbReference>
<dbReference type="SMART" id="SM00206">
    <property type="entry name" value="NTR"/>
    <property type="match status" value="1"/>
</dbReference>
<dbReference type="GO" id="GO:0051045">
    <property type="term" value="P:negative regulation of membrane protein ectodomain proteolysis"/>
    <property type="evidence" value="ECO:0007669"/>
    <property type="project" value="TreeGrafter"/>
</dbReference>
<keyword evidence="3" id="KW-0964">Secreted</keyword>
<dbReference type="Pfam" id="PF00965">
    <property type="entry name" value="TIMP"/>
    <property type="match status" value="1"/>
</dbReference>
<feature type="binding site" evidence="8">
    <location>
        <position position="32"/>
    </location>
    <ligand>
        <name>Zn(2+)</name>
        <dbReference type="ChEBI" id="CHEBI:29105"/>
        <note>ligand shared with metalloproteinase partner</note>
    </ligand>
</feature>
<dbReference type="GO" id="GO:0002020">
    <property type="term" value="F:protease binding"/>
    <property type="evidence" value="ECO:0007669"/>
    <property type="project" value="TreeGrafter"/>
</dbReference>
<proteinExistence type="inferred from homology"/>
<keyword evidence="5 12" id="KW-0646">Protease inhibitor</keyword>
<dbReference type="GO" id="GO:0031012">
    <property type="term" value="C:extracellular matrix"/>
    <property type="evidence" value="ECO:0007669"/>
    <property type="project" value="TreeGrafter"/>
</dbReference>
<organism evidence="11 12">
    <name type="scientific">Octopus sinensis</name>
    <name type="common">East Asian common octopus</name>
    <dbReference type="NCBI Taxonomy" id="2607531"/>
    <lineage>
        <taxon>Eukaryota</taxon>
        <taxon>Metazoa</taxon>
        <taxon>Spiralia</taxon>
        <taxon>Lophotrochozoa</taxon>
        <taxon>Mollusca</taxon>
        <taxon>Cephalopoda</taxon>
        <taxon>Coleoidea</taxon>
        <taxon>Octopodiformes</taxon>
        <taxon>Octopoda</taxon>
        <taxon>Incirrata</taxon>
        <taxon>Octopodidae</taxon>
        <taxon>Octopus</taxon>
    </lineage>
</organism>
<dbReference type="PANTHER" id="PTHR11844">
    <property type="entry name" value="METALLOPROTEASE INHIBITOR"/>
    <property type="match status" value="1"/>
</dbReference>
<accession>A0A6P7SY16</accession>
<dbReference type="RefSeq" id="XP_036363548.1">
    <property type="nucleotide sequence ID" value="XM_036507655.1"/>
</dbReference>
<evidence type="ECO:0000256" key="1">
    <source>
        <dbReference type="ARBA" id="ARBA00004613"/>
    </source>
</evidence>
<evidence type="ECO:0000256" key="2">
    <source>
        <dbReference type="ARBA" id="ARBA00011027"/>
    </source>
</evidence>
<dbReference type="RefSeq" id="XP_036363547.1">
    <property type="nucleotide sequence ID" value="XM_036507654.1"/>
</dbReference>
<evidence type="ECO:0000256" key="6">
    <source>
        <dbReference type="ARBA" id="ARBA00023157"/>
    </source>
</evidence>
<sequence length="203" mass="23577">MTVKLSPSVLWRHLLFTTIIFSELFLASVFACSCMLSHPQSLYCQSEYVVKALVVKPVQRFDYIKPSTTTLKIIRIFKGNESSLSEMGTYPLVTLEMSPLCEDGFTKGNKYLIHASFNNGSLRTHLCWGNKSWFSLSKVMRRGLARYYNRHCECEHPRFVISECHHKHSFLSKRNNQCVWARTKYFKKCWECGVKKKCTASVH</sequence>
<dbReference type="Gene3D" id="2.40.50.120">
    <property type="match status" value="1"/>
</dbReference>
<evidence type="ECO:0000256" key="5">
    <source>
        <dbReference type="ARBA" id="ARBA00022690"/>
    </source>
</evidence>
<dbReference type="PANTHER" id="PTHR11844:SF25">
    <property type="entry name" value="NTR DOMAIN-CONTAINING PROTEIN"/>
    <property type="match status" value="1"/>
</dbReference>
<dbReference type="Proteomes" id="UP000515154">
    <property type="component" value="Linkage group LG11"/>
</dbReference>
<evidence type="ECO:0000256" key="7">
    <source>
        <dbReference type="ARBA" id="ARBA00023215"/>
    </source>
</evidence>
<dbReference type="GO" id="GO:0046872">
    <property type="term" value="F:metal ion binding"/>
    <property type="evidence" value="ECO:0007669"/>
    <property type="project" value="UniProtKB-KW"/>
</dbReference>
<feature type="disulfide bond" evidence="9">
    <location>
        <begin position="44"/>
        <end position="152"/>
    </location>
</feature>
<evidence type="ECO:0000313" key="13">
    <source>
        <dbReference type="RefSeq" id="XP_036363547.1"/>
    </source>
</evidence>
<keyword evidence="8" id="KW-0862">Zinc</keyword>
<dbReference type="InterPro" id="IPR027465">
    <property type="entry name" value="TIMP_C"/>
</dbReference>
<dbReference type="SUPFAM" id="SSF50242">
    <property type="entry name" value="TIMP-like"/>
    <property type="match status" value="1"/>
</dbReference>
<feature type="disulfide bond" evidence="9">
    <location>
        <begin position="34"/>
        <end position="127"/>
    </location>
</feature>
<name>A0A6P7SY16_9MOLL</name>
<evidence type="ECO:0000259" key="10">
    <source>
        <dbReference type="PROSITE" id="PS50189"/>
    </source>
</evidence>
<evidence type="ECO:0000313" key="11">
    <source>
        <dbReference type="Proteomes" id="UP000515154"/>
    </source>
</evidence>
<evidence type="ECO:0000256" key="9">
    <source>
        <dbReference type="PIRSR" id="PIRSR601820-3"/>
    </source>
</evidence>
<evidence type="ECO:0000313" key="14">
    <source>
        <dbReference type="RefSeq" id="XP_036363548.1"/>
    </source>
</evidence>
<keyword evidence="4 12" id="KW-0483">Metalloprotease inhibitor</keyword>
<protein>
    <submittedName>
        <fullName evidence="12 13">Metalloproteinase inhibitor 2</fullName>
    </submittedName>
</protein>
<dbReference type="RefSeq" id="XP_029643060.1">
    <property type="nucleotide sequence ID" value="XM_029787200.2"/>
</dbReference>
<keyword evidence="11" id="KW-1185">Reference proteome</keyword>
<feature type="domain" description="NTR" evidence="10">
    <location>
        <begin position="32"/>
        <end position="152"/>
    </location>
</feature>
<keyword evidence="8" id="KW-0479">Metal-binding</keyword>
<gene>
    <name evidence="12 13 14" type="primary">LOC115217491</name>
</gene>
<feature type="disulfide bond" evidence="9">
    <location>
        <begin position="32"/>
        <end position="101"/>
    </location>
</feature>
<dbReference type="GO" id="GO:0008191">
    <property type="term" value="F:metalloendopeptidase inhibitor activity"/>
    <property type="evidence" value="ECO:0007669"/>
    <property type="project" value="InterPro"/>
</dbReference>
<dbReference type="KEGG" id="osn:115217491"/>
<evidence type="ECO:0000313" key="12">
    <source>
        <dbReference type="RefSeq" id="XP_029643060.1"/>
    </source>
</evidence>
<dbReference type="Gene3D" id="3.90.370.10">
    <property type="entry name" value="Tissue inhibitor of metalloproteinase-1. Chain B, domain 1"/>
    <property type="match status" value="1"/>
</dbReference>
<keyword evidence="7" id="KW-0481">Metalloenzyme inhibitor</keyword>
<evidence type="ECO:0000256" key="4">
    <source>
        <dbReference type="ARBA" id="ARBA00022608"/>
    </source>
</evidence>
<comment type="subcellular location">
    <subcellularLocation>
        <location evidence="1">Secreted</location>
    </subcellularLocation>
</comment>
<keyword evidence="6 9" id="KW-1015">Disulfide bond</keyword>
<dbReference type="PROSITE" id="PS50189">
    <property type="entry name" value="NTR"/>
    <property type="match status" value="1"/>
</dbReference>
<dbReference type="InterPro" id="IPR001134">
    <property type="entry name" value="Netrin_domain"/>
</dbReference>
<reference evidence="12 13" key="1">
    <citation type="submission" date="2025-08" db="UniProtKB">
        <authorList>
            <consortium name="RefSeq"/>
        </authorList>
    </citation>
    <scope>IDENTIFICATION</scope>
</reference>
<dbReference type="PROSITE" id="PS51257">
    <property type="entry name" value="PROKAR_LIPOPROTEIN"/>
    <property type="match status" value="1"/>
</dbReference>
<comment type="similarity">
    <text evidence="2">Belongs to the protease inhibitor I35 (TIMP) family.</text>
</comment>
<dbReference type="AlphaFoldDB" id="A0A6P7SY16"/>
<evidence type="ECO:0000256" key="8">
    <source>
        <dbReference type="PIRSR" id="PIRSR601820-1"/>
    </source>
</evidence>
<dbReference type="InterPro" id="IPR001820">
    <property type="entry name" value="TIMP"/>
</dbReference>